<proteinExistence type="predicted"/>
<sequence length="175" mass="18340">MDVQKTMTQPPQLLMKHPIKNQEQTIKNFEDSILVVQSLAAARSPPGPGASSGPLSIHALGQNHLPSASQVTVQQPIPKAGAAQIASVDAGKANLAPAQASSKPSPGIVDALPTAETIPKSVTASVGRSKRDVNDSNPQPENRPFVPRVMHSEFTLPPSDPNAPQVISDSNARPM</sequence>
<feature type="region of interest" description="Disordered" evidence="1">
    <location>
        <begin position="95"/>
        <end position="175"/>
    </location>
</feature>
<evidence type="ECO:0000256" key="1">
    <source>
        <dbReference type="SAM" id="MobiDB-lite"/>
    </source>
</evidence>
<evidence type="ECO:0000313" key="2">
    <source>
        <dbReference type="Proteomes" id="UP000887565"/>
    </source>
</evidence>
<dbReference type="Proteomes" id="UP000887565">
    <property type="component" value="Unplaced"/>
</dbReference>
<dbReference type="AlphaFoldDB" id="A0A915JBY9"/>
<protein>
    <submittedName>
        <fullName evidence="3">Uncharacterized protein</fullName>
    </submittedName>
</protein>
<evidence type="ECO:0000313" key="3">
    <source>
        <dbReference type="WBParaSite" id="nRc.2.0.1.t23310-RA"/>
    </source>
</evidence>
<feature type="compositionally biased region" description="Low complexity" evidence="1">
    <location>
        <begin position="41"/>
        <end position="56"/>
    </location>
</feature>
<feature type="compositionally biased region" description="Polar residues" evidence="1">
    <location>
        <begin position="165"/>
        <end position="175"/>
    </location>
</feature>
<keyword evidence="2" id="KW-1185">Reference proteome</keyword>
<name>A0A915JBY9_ROMCU</name>
<reference evidence="3" key="1">
    <citation type="submission" date="2022-11" db="UniProtKB">
        <authorList>
            <consortium name="WormBaseParasite"/>
        </authorList>
    </citation>
    <scope>IDENTIFICATION</scope>
</reference>
<feature type="region of interest" description="Disordered" evidence="1">
    <location>
        <begin position="41"/>
        <end position="60"/>
    </location>
</feature>
<organism evidence="2 3">
    <name type="scientific">Romanomermis culicivorax</name>
    <name type="common">Nematode worm</name>
    <dbReference type="NCBI Taxonomy" id="13658"/>
    <lineage>
        <taxon>Eukaryota</taxon>
        <taxon>Metazoa</taxon>
        <taxon>Ecdysozoa</taxon>
        <taxon>Nematoda</taxon>
        <taxon>Enoplea</taxon>
        <taxon>Dorylaimia</taxon>
        <taxon>Mermithida</taxon>
        <taxon>Mermithoidea</taxon>
        <taxon>Mermithidae</taxon>
        <taxon>Romanomermis</taxon>
    </lineage>
</organism>
<dbReference type="WBParaSite" id="nRc.2.0.1.t23310-RA">
    <property type="protein sequence ID" value="nRc.2.0.1.t23310-RA"/>
    <property type="gene ID" value="nRc.2.0.1.g23310"/>
</dbReference>
<accession>A0A915JBY9</accession>